<dbReference type="InterPro" id="IPR016181">
    <property type="entry name" value="Acyl_CoA_acyltransferase"/>
</dbReference>
<organism evidence="2 3">
    <name type="scientific">Pseudomonas yamanorum</name>
    <dbReference type="NCBI Taxonomy" id="515393"/>
    <lineage>
        <taxon>Bacteria</taxon>
        <taxon>Pseudomonadati</taxon>
        <taxon>Pseudomonadota</taxon>
        <taxon>Gammaproteobacteria</taxon>
        <taxon>Pseudomonadales</taxon>
        <taxon>Pseudomonadaceae</taxon>
        <taxon>Pseudomonas</taxon>
    </lineage>
</organism>
<comment type="caution">
    <text evidence="2">The sequence shown here is derived from an EMBL/GenBank/DDBJ whole genome shotgun (WGS) entry which is preliminary data.</text>
</comment>
<reference evidence="2 3" key="1">
    <citation type="submission" date="2020-04" db="EMBL/GenBank/DDBJ databases">
        <title>Molecular characterization of pseudomonads from Agaricus bisporus reveal novel blotch 2 pathogens in Western Europe.</title>
        <authorList>
            <person name="Taparia T."/>
            <person name="Krijger M."/>
            <person name="Haynes E."/>
            <person name="Elpinstone J.G."/>
            <person name="Noble R."/>
            <person name="Van Der Wolf J."/>
        </authorList>
    </citation>
    <scope>NUCLEOTIDE SEQUENCE [LARGE SCALE GENOMIC DNA]</scope>
    <source>
        <strain evidence="2 3">IPO3753</strain>
    </source>
</reference>
<dbReference type="InterPro" id="IPR000182">
    <property type="entry name" value="GNAT_dom"/>
</dbReference>
<evidence type="ECO:0000313" key="2">
    <source>
        <dbReference type="EMBL" id="NWD45249.1"/>
    </source>
</evidence>
<accession>A0AAJ3LJC8</accession>
<name>A0AAJ3LJC8_9PSED</name>
<dbReference type="AlphaFoldDB" id="A0AAJ3LJC8"/>
<dbReference type="SUPFAM" id="SSF55729">
    <property type="entry name" value="Acyl-CoA N-acyltransferases (Nat)"/>
    <property type="match status" value="1"/>
</dbReference>
<feature type="domain" description="N-acetyltransferase" evidence="1">
    <location>
        <begin position="11"/>
        <end position="149"/>
    </location>
</feature>
<sequence>MTRNSETSTAPSAREATFEDVSAMVELDAYAKSNVSRGELIREAVERRQCLVAVESGSVVGYLVLTHGFFGNGFVSLVVVSPEHQRKGIALLLLVAAESLCKTDKLFTSTNSSNVASQQLISKAGFLRSGVIENLDEGDPELVYFKFVR</sequence>
<proteinExistence type="predicted"/>
<dbReference type="Proteomes" id="UP000546584">
    <property type="component" value="Unassembled WGS sequence"/>
</dbReference>
<evidence type="ECO:0000259" key="1">
    <source>
        <dbReference type="PROSITE" id="PS51186"/>
    </source>
</evidence>
<dbReference type="GO" id="GO:0016747">
    <property type="term" value="F:acyltransferase activity, transferring groups other than amino-acyl groups"/>
    <property type="evidence" value="ECO:0007669"/>
    <property type="project" value="InterPro"/>
</dbReference>
<protein>
    <submittedName>
        <fullName evidence="2">GNAT family N-acetyltransferase</fullName>
    </submittedName>
</protein>
<evidence type="ECO:0000313" key="3">
    <source>
        <dbReference type="Proteomes" id="UP000546584"/>
    </source>
</evidence>
<dbReference type="RefSeq" id="WP_177027169.1">
    <property type="nucleotide sequence ID" value="NZ_JACAQR010000040.1"/>
</dbReference>
<dbReference type="EMBL" id="JACAQR010000040">
    <property type="protein sequence ID" value="NWD45249.1"/>
    <property type="molecule type" value="Genomic_DNA"/>
</dbReference>
<dbReference type="Gene3D" id="3.40.630.30">
    <property type="match status" value="1"/>
</dbReference>
<dbReference type="CDD" id="cd04301">
    <property type="entry name" value="NAT_SF"/>
    <property type="match status" value="1"/>
</dbReference>
<dbReference type="Pfam" id="PF00583">
    <property type="entry name" value="Acetyltransf_1"/>
    <property type="match status" value="1"/>
</dbReference>
<dbReference type="PROSITE" id="PS51186">
    <property type="entry name" value="GNAT"/>
    <property type="match status" value="1"/>
</dbReference>
<gene>
    <name evidence="2" type="ORF">HX826_25560</name>
</gene>